<keyword evidence="5 8" id="KW-0472">Membrane</keyword>
<evidence type="ECO:0000256" key="7">
    <source>
        <dbReference type="SAM" id="MobiDB-lite"/>
    </source>
</evidence>
<evidence type="ECO:0000256" key="4">
    <source>
        <dbReference type="ARBA" id="ARBA00022989"/>
    </source>
</evidence>
<proteinExistence type="predicted"/>
<keyword evidence="4 8" id="KW-1133">Transmembrane helix</keyword>
<feature type="transmembrane region" description="Helical" evidence="8">
    <location>
        <begin position="1182"/>
        <end position="1200"/>
    </location>
</feature>
<name>A0A8S1VNE4_9CILI</name>
<dbReference type="OrthoDB" id="354346at2759"/>
<feature type="transmembrane region" description="Helical" evidence="8">
    <location>
        <begin position="1485"/>
        <end position="1508"/>
    </location>
</feature>
<feature type="transmembrane region" description="Helical" evidence="8">
    <location>
        <begin position="1520"/>
        <end position="1539"/>
    </location>
</feature>
<dbReference type="SMART" id="SM00044">
    <property type="entry name" value="CYCc"/>
    <property type="match status" value="2"/>
</dbReference>
<accession>A0A8S1VNE4</accession>
<dbReference type="PANTHER" id="PTHR45627:SF12">
    <property type="entry name" value="ADENYLATE CYCLASE TYPE 2"/>
    <property type="match status" value="1"/>
</dbReference>
<feature type="transmembrane region" description="Helical" evidence="8">
    <location>
        <begin position="2197"/>
        <end position="2215"/>
    </location>
</feature>
<keyword evidence="3" id="KW-0547">Nucleotide-binding</keyword>
<feature type="transmembrane region" description="Helical" evidence="8">
    <location>
        <begin position="61"/>
        <end position="82"/>
    </location>
</feature>
<dbReference type="EMBL" id="CAJJDO010000065">
    <property type="protein sequence ID" value="CAD8176276.1"/>
    <property type="molecule type" value="Genomic_DNA"/>
</dbReference>
<evidence type="ECO:0000256" key="1">
    <source>
        <dbReference type="ARBA" id="ARBA00004370"/>
    </source>
</evidence>
<dbReference type="GO" id="GO:0000166">
    <property type="term" value="F:nucleotide binding"/>
    <property type="evidence" value="ECO:0007669"/>
    <property type="project" value="UniProtKB-KW"/>
</dbReference>
<feature type="transmembrane region" description="Helical" evidence="8">
    <location>
        <begin position="1290"/>
        <end position="1309"/>
    </location>
</feature>
<dbReference type="GO" id="GO:0009190">
    <property type="term" value="P:cyclic nucleotide biosynthetic process"/>
    <property type="evidence" value="ECO:0007669"/>
    <property type="project" value="InterPro"/>
</dbReference>
<feature type="domain" description="Guanylate cyclase" evidence="9">
    <location>
        <begin position="2269"/>
        <end position="2400"/>
    </location>
</feature>
<keyword evidence="11" id="KW-1185">Reference proteome</keyword>
<evidence type="ECO:0000313" key="10">
    <source>
        <dbReference type="EMBL" id="CAD8176276.1"/>
    </source>
</evidence>
<dbReference type="PANTHER" id="PTHR45627">
    <property type="entry name" value="ADENYLATE CYCLASE TYPE 1"/>
    <property type="match status" value="1"/>
</dbReference>
<dbReference type="GO" id="GO:0004016">
    <property type="term" value="F:adenylate cyclase activity"/>
    <property type="evidence" value="ECO:0007669"/>
    <property type="project" value="TreeGrafter"/>
</dbReference>
<keyword evidence="2 8" id="KW-0812">Transmembrane</keyword>
<feature type="transmembrane region" description="Helical" evidence="8">
    <location>
        <begin position="464"/>
        <end position="487"/>
    </location>
</feature>
<organism evidence="10 11">
    <name type="scientific">Paramecium pentaurelia</name>
    <dbReference type="NCBI Taxonomy" id="43138"/>
    <lineage>
        <taxon>Eukaryota</taxon>
        <taxon>Sar</taxon>
        <taxon>Alveolata</taxon>
        <taxon>Ciliophora</taxon>
        <taxon>Intramacronucleata</taxon>
        <taxon>Oligohymenophorea</taxon>
        <taxon>Peniculida</taxon>
        <taxon>Parameciidae</taxon>
        <taxon>Paramecium</taxon>
    </lineage>
</organism>
<dbReference type="Pfam" id="PF00211">
    <property type="entry name" value="Guanylate_cyc"/>
    <property type="match status" value="2"/>
</dbReference>
<reference evidence="10" key="1">
    <citation type="submission" date="2021-01" db="EMBL/GenBank/DDBJ databases">
        <authorList>
            <consortium name="Genoscope - CEA"/>
            <person name="William W."/>
        </authorList>
    </citation>
    <scope>NUCLEOTIDE SEQUENCE</scope>
</reference>
<evidence type="ECO:0000259" key="9">
    <source>
        <dbReference type="PROSITE" id="PS50125"/>
    </source>
</evidence>
<dbReference type="GO" id="GO:0005886">
    <property type="term" value="C:plasma membrane"/>
    <property type="evidence" value="ECO:0007669"/>
    <property type="project" value="TreeGrafter"/>
</dbReference>
<feature type="transmembrane region" description="Helical" evidence="8">
    <location>
        <begin position="2088"/>
        <end position="2110"/>
    </location>
</feature>
<feature type="transmembrane region" description="Helical" evidence="8">
    <location>
        <begin position="2166"/>
        <end position="2190"/>
    </location>
</feature>
<evidence type="ECO:0000256" key="8">
    <source>
        <dbReference type="SAM" id="Phobius"/>
    </source>
</evidence>
<dbReference type="GO" id="GO:0035556">
    <property type="term" value="P:intracellular signal transduction"/>
    <property type="evidence" value="ECO:0007669"/>
    <property type="project" value="InterPro"/>
</dbReference>
<comment type="subcellular location">
    <subcellularLocation>
        <location evidence="1">Membrane</location>
    </subcellularLocation>
</comment>
<feature type="compositionally biased region" description="Low complexity" evidence="7">
    <location>
        <begin position="180"/>
        <end position="191"/>
    </location>
</feature>
<feature type="domain" description="Guanylate cyclase" evidence="9">
    <location>
        <begin position="1680"/>
        <end position="1815"/>
    </location>
</feature>
<gene>
    <name evidence="10" type="ORF">PPENT_87.1.T0650001</name>
</gene>
<evidence type="ECO:0000256" key="6">
    <source>
        <dbReference type="ARBA" id="ARBA00023239"/>
    </source>
</evidence>
<feature type="transmembrane region" description="Helical" evidence="8">
    <location>
        <begin position="1461"/>
        <end position="1479"/>
    </location>
</feature>
<dbReference type="InterPro" id="IPR001054">
    <property type="entry name" value="A/G_cyclase"/>
</dbReference>
<feature type="transmembrane region" description="Helical" evidence="8">
    <location>
        <begin position="1595"/>
        <end position="1614"/>
    </location>
</feature>
<dbReference type="CDD" id="cd07302">
    <property type="entry name" value="CHD"/>
    <property type="match status" value="2"/>
</dbReference>
<keyword evidence="6" id="KW-0456">Lyase</keyword>
<dbReference type="Proteomes" id="UP000689195">
    <property type="component" value="Unassembled WGS sequence"/>
</dbReference>
<dbReference type="PROSITE" id="PS50125">
    <property type="entry name" value="GUANYLATE_CYCLASE_2"/>
    <property type="match status" value="2"/>
</dbReference>
<sequence>MTNSKERLIKCYIHLQFQLHFRNGEVIKLDGYSTYSNRINRTSSILSIFLFAPFRIVRNNIIYCTLSVISLILLASIWSMQFSNYSRDSAQYEFYFILSFQFFAHISVELYNKYRINGLDIKLNNQENKILKQWDECISNKEILKRIKQKASQKPKNEEIKEKDRIIPIKNDHTIKNDQLQRQLSQKSRSSGIQSQFSRQSINQGLHAGSPRQDRFDRMGSRVSMMSPLIHEDMVIKNELKIKLVQDPAIRKFMQKVPCIFEKHTSRSKKIIDFKTINTSDKMDLIKSITAAEIKIGDVVIVERNQIASCDILVLYCNDENFAISYQLCEYSNTTIRKPLVQNKFDSHNLVLFKKSFTGNIQLNENANNISGYFQLKKDPQSKIIEDQNFIFAQEKLLNTPWVIGIVIQVGLNCRCYKQFKIRPQVPNYSSRLLISMIFLYFAFLILMYIITYQNSYVNEYLDIISLLIQDLLYLLFLLPHSFRFYYDLIQLFQQSIIYKISQLDLKQIKAFHPEYYQQYKRLTMNLDSLLEGTFELRAIICNNRICHCREQDLMLQAQVYATSISSQNIFKTADSKDDSKIVEIQASYNNQIQNPKQQNNTQNSGRYLEDEIFSYEAQEEMVLNMPQSVGFRLISNFTNNDNTQQECNGLIQHQSINPDKSEYLQKSTINKVHLSMQSKSAKQATLKDSRYDKKSILLNDLIKIITSEDEIYNVILLQLALNHISYSKLRYTQTGEEKVKNTQVNLLDEKQIYIAKAFGFEFICVNNVQNISTYVVQINQKLYSFKLIDFQIHHHTQRLYMLFELDPDFEKPLNAEYILLVRESNYKKSDILDENKLIQRSSIHLLHQTDLEQLHQIHYYSCLLNQEDAAYYVNQQQLQYQNTIESEEFIYNYLEPFLQFNITLGFKYNLKPKAQEFIRNFEKSEQSLLFYTEQRFSYAYSIIHQTDISNHFKLTFDQDNDDDLRAYLKKSLQQFTQLFSDSNCVSNSQVQSFNKLINPISSQLSNKKVQEDLNATPPITIILNSQACKIMQNNIYMTNHMKLLFSLAKVTLLYDANTQSLNFVQNLFDEPNLTLNLIFENQTLLKCHQGQHLQIALLQEFSYFQKVKYENINKQTFFKNMIQSLKVRLVYERCLFNELLIYHNTDAILQGFNELNELLFYYVPLLNILTKYQFLIAFQRTIYFSSFTITIYTTSIWFFNNQKNLIVEFLFYSYIYSLIMYIAITIQFIKYQDINTKRDQYQQKIIESIISQSKNKSHYIQIAIKSIIQGILTQLIFTYQSQIQSVEVVIVYCFLSITLNDLISLLLQIGYQLKIVVFIIYSLSYLFYLLLHFNIMAPNLEFKFEISNFFEILLVILIFQVSEQFFQHHFVLQVPQMKGLFQQIANSINRQKESINYKSTQILNLQREINKIFENIEQVDFNLQKLLLSQKQLFQNLGQWQSQIFQKAQSIMKWKKKSRIQGLQLIFFHCQMLIIIYSQSDTSYYFLITYIVYQIFLIVIFVFQLLYHLNSRQMQYLELVKYMMSGIVTLIAVLGLSVTEMSSYYHSFSEIIVTFQISSKLHPIYDNRLYLIPIVIVLIAYFIIFSLNVDITPYFVIIKISMILFFSVQQYLIKSYVINKNIYIQFILLEEDQATNQINFIEENNKINDILGILLPKFVRHRLNETGQYNIHQNQGNVAIVFCDICNFDQIIMEEQENIIPFLDDLFRTFDKYCEICGVQKIETVGKTYMAAAGLKACEQELAYLSEIQPVQRALNLAEMMITYIRSKLWGHQSQALIGKIGIHYGRAISGVIGFHKPQFSLIGDTVNTTSRVCSTGQEDKITLSERAFEQLKNDKIEFEVRYVEMKGLGQRPTYVYVQKGNTKNYIAKSSINNSNSNSRQNTMNIANRVRTQSLQKGGFKKRSIDIQDPLNQRSKQLLQFQLSWNFQQQQNGQQNSQSLSEENSIKNGLQNSLSINNLNHLSQDHDHEDKLTRNIKQPELIQQLASVFHHKFHLEEYQPEVDHYIDYDQLLNVILLKNENGLEETLILQNSFLSLLKRSYNSNKNNYLEYHQYIYKQSEQVTNKIIQIYSLYYLIKQFCLIGEYNFISLPLIILQWIGCALNIISLMMYKKRMINYWVQLIYVGLSFQLIIAGIFVIVDMSLFLRYSHIIEMIFVQSFFSNIQLLHFWIKILFCICSFIFEALVLIFWNEHSISLFFAFIVMIYNINYCYFLEEQQVACFNQKNIFQSQQAKESQLLQYLLPKHILQTFLDDNNRTRCLSDKIENVTILFADIAGFTEYSSKVTPEEVLLMLKNLFVEFDRKCYELNVYKLYTIGDCYVAFGMIDYNERNPAEEAKNIVDLAFEMIRIIEVVRKQINFDGLDMRIGIHTGCVFGGVMGTDIVRYDIYGQDVLIANKMESNGKKGQVHVSEVTKQLLEQDYEDIYSFTFNTKVTLNAINRSIDGYIIESLAEDDFPSDQINSQQIQVQSLHSEH</sequence>
<evidence type="ECO:0000256" key="2">
    <source>
        <dbReference type="ARBA" id="ARBA00022692"/>
    </source>
</evidence>
<feature type="transmembrane region" description="Helical" evidence="8">
    <location>
        <begin position="433"/>
        <end position="452"/>
    </location>
</feature>
<feature type="transmembrane region" description="Helical" evidence="8">
    <location>
        <begin position="1316"/>
        <end position="1338"/>
    </location>
</feature>
<comment type="caution">
    <text evidence="10">The sequence shown here is derived from an EMBL/GenBank/DDBJ whole genome shotgun (WGS) entry which is preliminary data.</text>
</comment>
<feature type="compositionally biased region" description="Polar residues" evidence="7">
    <location>
        <begin position="192"/>
        <end position="204"/>
    </location>
</feature>
<feature type="transmembrane region" description="Helical" evidence="8">
    <location>
        <begin position="1212"/>
        <end position="1230"/>
    </location>
</feature>
<feature type="transmembrane region" description="Helical" evidence="8">
    <location>
        <begin position="2122"/>
        <end position="2146"/>
    </location>
</feature>
<protein>
    <recommendedName>
        <fullName evidence="9">Guanylate cyclase domain-containing protein</fullName>
    </recommendedName>
</protein>
<evidence type="ECO:0000256" key="5">
    <source>
        <dbReference type="ARBA" id="ARBA00023136"/>
    </source>
</evidence>
<dbReference type="GO" id="GO:0007189">
    <property type="term" value="P:adenylate cyclase-activating G protein-coupled receptor signaling pathway"/>
    <property type="evidence" value="ECO:0007669"/>
    <property type="project" value="TreeGrafter"/>
</dbReference>
<feature type="region of interest" description="Disordered" evidence="7">
    <location>
        <begin position="180"/>
        <end position="216"/>
    </location>
</feature>
<evidence type="ECO:0000313" key="11">
    <source>
        <dbReference type="Proteomes" id="UP000689195"/>
    </source>
</evidence>
<feature type="transmembrane region" description="Helical" evidence="8">
    <location>
        <begin position="1570"/>
        <end position="1588"/>
    </location>
</feature>
<evidence type="ECO:0000256" key="3">
    <source>
        <dbReference type="ARBA" id="ARBA00022741"/>
    </source>
</evidence>